<dbReference type="InterPro" id="IPR024660">
    <property type="entry name" value="UCS_central_dom"/>
</dbReference>
<comment type="caution">
    <text evidence="4">The sequence shown here is derived from an EMBL/GenBank/DDBJ whole genome shotgun (WGS) entry which is preliminary data.</text>
</comment>
<dbReference type="InterPro" id="IPR011989">
    <property type="entry name" value="ARM-like"/>
</dbReference>
<evidence type="ECO:0000313" key="4">
    <source>
        <dbReference type="EMBL" id="KKY19020.1"/>
    </source>
</evidence>
<protein>
    <submittedName>
        <fullName evidence="4">Putative actin cytoskeleton organization protein</fullName>
    </submittedName>
</protein>
<sequence length="820" mass="90074">MSDSKIFELIEQASRESERGAYQRAAELLKEASSIDAESPLIKDEWQRLQREENRGPCVRLVKSYVNAKDEADGTDAVRVVENTQLARDVAEEAMTVLMDLSGEDHLADRITGALLRTQLHARQYLATQLKDHPHVTFERLFDRGDQSIDGLFAVLLDTESWTFKEKRIQALRDIFMLSLAQMMEAGLAHPERAMKAIARALAAEANHLNGIIDADGFDVILSSLDIRQPVSLRSQATLATAKLLELSPDNSQKLITRYVTHKVAAPTTDCLIQAYSAAAAIFPIAPAQASSLFLTQGFLEAYVDTIVTRGSQRLEQAALELLSAACIEKHCREAINKHCKEWLEDLSRSSSDRNRSNKAALILVKIHDTPVGDDSAMTSASEDEHQDELVSKFKKVVLASDNTVKQESVEGLAYSSLKSRVKEELARDKTFLRELVKVMSGDGVPKPLIFGGITIFSNLTTYRPVRTDEQKRISQLKAYANTKKPAPEDPLENDAVVTIRCARVLQAGVVPLLVMECRRASPSVLSQVLQIFLNLSKEQRHRGTMAQQGAVKALIQIAESVNKTAVHTQSSYCQANLRTAAHALARILISVNPNHIFGASSALPITSAIRPLVQLLEDDPTADQRDLLPVFESLLALTNLASMDDDARAGIIKLAWTRIEDLLLANNPLVQRASVELVCNLMAGPQGVMLFADGSPQASQRLHILLALSDVEDLATRRAAGGALAMLTECSDAAVDAIIKRDRGVEILLGLAADTDSDELRHRGVVCIKNLVVAEGEIGERAREKVKEEEGEELLKQMLVKEKSTPILQEGIEALKALQ</sequence>
<dbReference type="PANTHER" id="PTHR45994">
    <property type="entry name" value="FI21225P1"/>
    <property type="match status" value="1"/>
</dbReference>
<feature type="domain" description="UNC-45/Cro1/She4 central" evidence="3">
    <location>
        <begin position="216"/>
        <end position="367"/>
    </location>
</feature>
<reference evidence="4 5" key="2">
    <citation type="submission" date="2015-05" db="EMBL/GenBank/DDBJ databases">
        <title>Distinctive expansion of gene families associated with plant cell wall degradation and secondary metabolism in the genomes of grapevine trunk pathogens.</title>
        <authorList>
            <person name="Lawrence D.P."/>
            <person name="Travadon R."/>
            <person name="Rolshausen P.E."/>
            <person name="Baumgartner K."/>
        </authorList>
    </citation>
    <scope>NUCLEOTIDE SEQUENCE [LARGE SCALE GENOMIC DNA]</scope>
    <source>
        <strain evidence="4">DS831</strain>
    </source>
</reference>
<keyword evidence="2" id="KW-0963">Cytoplasm</keyword>
<dbReference type="Gene3D" id="1.25.10.100">
    <property type="match status" value="1"/>
</dbReference>
<dbReference type="AlphaFoldDB" id="A0A0G2GQA9"/>
<gene>
    <name evidence="4" type="ORF">UCDDS831_g05652</name>
</gene>
<dbReference type="SUPFAM" id="SSF48371">
    <property type="entry name" value="ARM repeat"/>
    <property type="match status" value="2"/>
</dbReference>
<evidence type="ECO:0000256" key="2">
    <source>
        <dbReference type="ARBA" id="ARBA00022490"/>
    </source>
</evidence>
<comment type="subcellular location">
    <subcellularLocation>
        <location evidence="1">Cytoplasm</location>
    </subcellularLocation>
</comment>
<dbReference type="GO" id="GO:0005737">
    <property type="term" value="C:cytoplasm"/>
    <property type="evidence" value="ECO:0007669"/>
    <property type="project" value="UniProtKB-SubCell"/>
</dbReference>
<evidence type="ECO:0000313" key="5">
    <source>
        <dbReference type="Proteomes" id="UP000034182"/>
    </source>
</evidence>
<dbReference type="GO" id="GO:0051879">
    <property type="term" value="F:Hsp90 protein binding"/>
    <property type="evidence" value="ECO:0007669"/>
    <property type="project" value="TreeGrafter"/>
</dbReference>
<reference evidence="4 5" key="1">
    <citation type="submission" date="2015-03" db="EMBL/GenBank/DDBJ databases">
        <authorList>
            <person name="Morales-Cruz A."/>
            <person name="Amrine K.C."/>
            <person name="Cantu D."/>
        </authorList>
    </citation>
    <scope>NUCLEOTIDE SEQUENCE [LARGE SCALE GENOMIC DNA]</scope>
    <source>
        <strain evidence="4">DS831</strain>
    </source>
</reference>
<dbReference type="EMBL" id="LAQI01000116">
    <property type="protein sequence ID" value="KKY19020.1"/>
    <property type="molecule type" value="Genomic_DNA"/>
</dbReference>
<evidence type="ECO:0000259" key="3">
    <source>
        <dbReference type="Pfam" id="PF11701"/>
    </source>
</evidence>
<accession>A0A0G2GQA9</accession>
<evidence type="ECO:0000256" key="1">
    <source>
        <dbReference type="ARBA" id="ARBA00004496"/>
    </source>
</evidence>
<proteinExistence type="predicted"/>
<dbReference type="Pfam" id="PF11701">
    <property type="entry name" value="UNC45-central"/>
    <property type="match status" value="1"/>
</dbReference>
<dbReference type="Proteomes" id="UP000034182">
    <property type="component" value="Unassembled WGS sequence"/>
</dbReference>
<dbReference type="Gene3D" id="1.25.10.10">
    <property type="entry name" value="Leucine-rich Repeat Variant"/>
    <property type="match status" value="1"/>
</dbReference>
<organism evidence="4 5">
    <name type="scientific">Diplodia seriata</name>
    <dbReference type="NCBI Taxonomy" id="420778"/>
    <lineage>
        <taxon>Eukaryota</taxon>
        <taxon>Fungi</taxon>
        <taxon>Dikarya</taxon>
        <taxon>Ascomycota</taxon>
        <taxon>Pezizomycotina</taxon>
        <taxon>Dothideomycetes</taxon>
        <taxon>Dothideomycetes incertae sedis</taxon>
        <taxon>Botryosphaeriales</taxon>
        <taxon>Botryosphaeriaceae</taxon>
        <taxon>Diplodia</taxon>
    </lineage>
</organism>
<dbReference type="InterPro" id="IPR016024">
    <property type="entry name" value="ARM-type_fold"/>
</dbReference>
<name>A0A0G2GQA9_9PEZI</name>
<dbReference type="PANTHER" id="PTHR45994:SF1">
    <property type="entry name" value="FI21225P1"/>
    <property type="match status" value="1"/>
</dbReference>